<dbReference type="AlphaFoldDB" id="A0A6C2C5Q6"/>
<organism evidence="1 2">
    <name type="scientific">Weissella muntiaci</name>
    <dbReference type="NCBI Taxonomy" id="2508881"/>
    <lineage>
        <taxon>Bacteria</taxon>
        <taxon>Bacillati</taxon>
        <taxon>Bacillota</taxon>
        <taxon>Bacilli</taxon>
        <taxon>Lactobacillales</taxon>
        <taxon>Lactobacillaceae</taxon>
        <taxon>Weissella</taxon>
    </lineage>
</organism>
<evidence type="ECO:0000313" key="2">
    <source>
        <dbReference type="Proteomes" id="UP000371977"/>
    </source>
</evidence>
<dbReference type="OrthoDB" id="2237247at2"/>
<dbReference type="RefSeq" id="WP_148622944.1">
    <property type="nucleotide sequence ID" value="NZ_SDGZ01000015.1"/>
</dbReference>
<reference evidence="1 2" key="1">
    <citation type="submission" date="2019-01" db="EMBL/GenBank/DDBJ databases">
        <title>Weissella sp. nov., a novel lactic acid bacterium isolated from animal feces.</title>
        <authorList>
            <person name="Wang L.-T."/>
        </authorList>
    </citation>
    <scope>NUCLEOTIDE SEQUENCE [LARGE SCALE GENOMIC DNA]</scope>
    <source>
        <strain evidence="1 2">8H-2</strain>
    </source>
</reference>
<dbReference type="Gene3D" id="3.20.20.150">
    <property type="entry name" value="Divalent-metal-dependent TIM barrel enzymes"/>
    <property type="match status" value="1"/>
</dbReference>
<evidence type="ECO:0000313" key="1">
    <source>
        <dbReference type="EMBL" id="TYC49082.1"/>
    </source>
</evidence>
<protein>
    <submittedName>
        <fullName evidence="1">Sugar phosphate isomerase</fullName>
    </submittedName>
</protein>
<sequence>MAERQLIINTLVFENDVVAGAKQQDLLAKISKLGIKAVEARREFFKDFSVELENLAEAARELEMQVYLSIPDVLFDENGALNPKFNQYVAEAERIDAVAMKMNIGSFEKATDAEFAALKLAMSKRVQLNVENDQSKLNGTMAPIKKFLSLTKTKGLAINFVFDVANWRFVDEDELAAAKLLSEATTVIHLKNAVLTESGHMVVPFDQGNIDWKTVLRSFSNELPVALEYPVESDQALLKDVVNLKAELGLEGG</sequence>
<name>A0A6C2C5Q6_9LACO</name>
<dbReference type="InterPro" id="IPR036237">
    <property type="entry name" value="Xyl_isomerase-like_sf"/>
</dbReference>
<keyword evidence="2" id="KW-1185">Reference proteome</keyword>
<dbReference type="SUPFAM" id="SSF51658">
    <property type="entry name" value="Xylose isomerase-like"/>
    <property type="match status" value="1"/>
</dbReference>
<comment type="caution">
    <text evidence="1">The sequence shown here is derived from an EMBL/GenBank/DDBJ whole genome shotgun (WGS) entry which is preliminary data.</text>
</comment>
<proteinExistence type="predicted"/>
<dbReference type="EMBL" id="SDGZ01000015">
    <property type="protein sequence ID" value="TYC49082.1"/>
    <property type="molecule type" value="Genomic_DNA"/>
</dbReference>
<dbReference type="GO" id="GO:0016853">
    <property type="term" value="F:isomerase activity"/>
    <property type="evidence" value="ECO:0007669"/>
    <property type="project" value="UniProtKB-KW"/>
</dbReference>
<dbReference type="Proteomes" id="UP000371977">
    <property type="component" value="Unassembled WGS sequence"/>
</dbReference>
<accession>A0A6C2C5Q6</accession>
<gene>
    <name evidence="1" type="ORF">ESZ50_07500</name>
</gene>
<keyword evidence="1" id="KW-0413">Isomerase</keyword>